<keyword evidence="3" id="KW-1185">Reference proteome</keyword>
<comment type="caution">
    <text evidence="2">The sequence shown here is derived from an EMBL/GenBank/DDBJ whole genome shotgun (WGS) entry which is preliminary data.</text>
</comment>
<protein>
    <submittedName>
        <fullName evidence="2">Uncharacterized protein</fullName>
    </submittedName>
</protein>
<dbReference type="RefSeq" id="WP_141628865.1">
    <property type="nucleotide sequence ID" value="NZ_VHIR01000007.1"/>
</dbReference>
<sequence length="188" mass="21785">MDWNLVISSASLGFAPITVWLARQQLKTERIKETAYSINVNITQAEHQSLSITHTGITPLHQVEVWATIHGTQRQLHEVPKFEPGDKRITEPIAGHIDEVFVAWFVPNPQGKGLRAEAVRVQYPAHTSKKVDYWQYYWWSHIRLVIRSHLGKKWSSLSETQTRFPLGRWKPHRHMISRPGDRPGWPTS</sequence>
<name>A0A540R7A2_9CORY</name>
<evidence type="ECO:0000313" key="2">
    <source>
        <dbReference type="EMBL" id="TQE43606.1"/>
    </source>
</evidence>
<dbReference type="AlphaFoldDB" id="A0A540R7A2"/>
<proteinExistence type="predicted"/>
<dbReference type="EMBL" id="VHIR01000007">
    <property type="protein sequence ID" value="TQE43606.1"/>
    <property type="molecule type" value="Genomic_DNA"/>
</dbReference>
<dbReference type="Proteomes" id="UP000318080">
    <property type="component" value="Unassembled WGS sequence"/>
</dbReference>
<evidence type="ECO:0000313" key="3">
    <source>
        <dbReference type="Proteomes" id="UP000318080"/>
    </source>
</evidence>
<feature type="transmembrane region" description="Helical" evidence="1">
    <location>
        <begin position="6"/>
        <end position="22"/>
    </location>
</feature>
<gene>
    <name evidence="2" type="ORF">EJK80_06250</name>
</gene>
<organism evidence="2 3">
    <name type="scientific">Corynebacterium phoceense</name>
    <dbReference type="NCBI Taxonomy" id="1686286"/>
    <lineage>
        <taxon>Bacteria</taxon>
        <taxon>Bacillati</taxon>
        <taxon>Actinomycetota</taxon>
        <taxon>Actinomycetes</taxon>
        <taxon>Mycobacteriales</taxon>
        <taxon>Corynebacteriaceae</taxon>
        <taxon>Corynebacterium</taxon>
    </lineage>
</organism>
<accession>A0A540R7A2</accession>
<keyword evidence="1" id="KW-0812">Transmembrane</keyword>
<keyword evidence="1" id="KW-1133">Transmembrane helix</keyword>
<reference evidence="2 3" key="1">
    <citation type="submission" date="2019-06" db="EMBL/GenBank/DDBJ databases">
        <title>Draft genome of C. phoceense Strain 272.</title>
        <authorList>
            <person name="Pacheco L.G.C."/>
            <person name="Barberis C.M."/>
            <person name="Almuzara M.N."/>
            <person name="Traglia G.M."/>
            <person name="Santos C.S."/>
            <person name="Rocha D.J.P.G."/>
            <person name="Aguiar E.R.G.R."/>
            <person name="Vay C.A."/>
        </authorList>
    </citation>
    <scope>NUCLEOTIDE SEQUENCE [LARGE SCALE GENOMIC DNA]</scope>
    <source>
        <strain evidence="2 3">272</strain>
    </source>
</reference>
<evidence type="ECO:0000256" key="1">
    <source>
        <dbReference type="SAM" id="Phobius"/>
    </source>
</evidence>
<keyword evidence="1" id="KW-0472">Membrane</keyword>